<dbReference type="AlphaFoldDB" id="A0AAV1Y165"/>
<dbReference type="PANTHER" id="PTHR33604">
    <property type="entry name" value="OSJNBA0004B13.7 PROTEIN"/>
    <property type="match status" value="1"/>
</dbReference>
<comment type="caution">
    <text evidence="1">The sequence shown here is derived from an EMBL/GenBank/DDBJ whole genome shotgun (WGS) entry which is preliminary data.</text>
</comment>
<name>A0AAV1Y165_LUPLU</name>
<dbReference type="EMBL" id="CAXHTB010000020">
    <property type="protein sequence ID" value="CAL0327638.1"/>
    <property type="molecule type" value="Genomic_DNA"/>
</dbReference>
<protein>
    <submittedName>
        <fullName evidence="1">Uncharacterized protein</fullName>
    </submittedName>
</protein>
<dbReference type="Proteomes" id="UP001497480">
    <property type="component" value="Unassembled WGS sequence"/>
</dbReference>
<proteinExistence type="predicted"/>
<dbReference type="Gene3D" id="3.90.550.10">
    <property type="entry name" value="Spore Coat Polysaccharide Biosynthesis Protein SpsA, Chain A"/>
    <property type="match status" value="1"/>
</dbReference>
<keyword evidence="2" id="KW-1185">Reference proteome</keyword>
<dbReference type="SUPFAM" id="SSF53448">
    <property type="entry name" value="Nucleotide-diphospho-sugar transferases"/>
    <property type="match status" value="1"/>
</dbReference>
<evidence type="ECO:0000313" key="2">
    <source>
        <dbReference type="Proteomes" id="UP001497480"/>
    </source>
</evidence>
<dbReference type="InterPro" id="IPR029044">
    <property type="entry name" value="Nucleotide-diphossugar_trans"/>
</dbReference>
<gene>
    <name evidence="1" type="ORF">LLUT_LOCUS28698</name>
</gene>
<dbReference type="PANTHER" id="PTHR33604:SF1">
    <property type="entry name" value="GLYCOSYLTRANSFERASE FAMILY PROTEIN 2"/>
    <property type="match status" value="1"/>
</dbReference>
<evidence type="ECO:0000313" key="1">
    <source>
        <dbReference type="EMBL" id="CAL0327638.1"/>
    </source>
</evidence>
<accession>A0AAV1Y165</accession>
<reference evidence="1 2" key="1">
    <citation type="submission" date="2024-03" db="EMBL/GenBank/DDBJ databases">
        <authorList>
            <person name="Martinez-Hernandez J."/>
        </authorList>
    </citation>
    <scope>NUCLEOTIDE SEQUENCE [LARGE SCALE GENOMIC DNA]</scope>
</reference>
<sequence length="115" mass="13432">MRISINIITQNRVNSLARLLKSLTNAYYLGDEVPITFNMDSKVDEPTIKLVGSLDWPHGPKTLRRRIIQGGLIRAVSESWYPSSHNDFGLLLEDDIEVSPYYYLWIKYPRWAYQE</sequence>
<organism evidence="1 2">
    <name type="scientific">Lupinus luteus</name>
    <name type="common">European yellow lupine</name>
    <dbReference type="NCBI Taxonomy" id="3873"/>
    <lineage>
        <taxon>Eukaryota</taxon>
        <taxon>Viridiplantae</taxon>
        <taxon>Streptophyta</taxon>
        <taxon>Embryophyta</taxon>
        <taxon>Tracheophyta</taxon>
        <taxon>Spermatophyta</taxon>
        <taxon>Magnoliopsida</taxon>
        <taxon>eudicotyledons</taxon>
        <taxon>Gunneridae</taxon>
        <taxon>Pentapetalae</taxon>
        <taxon>rosids</taxon>
        <taxon>fabids</taxon>
        <taxon>Fabales</taxon>
        <taxon>Fabaceae</taxon>
        <taxon>Papilionoideae</taxon>
        <taxon>50 kb inversion clade</taxon>
        <taxon>genistoids sensu lato</taxon>
        <taxon>core genistoids</taxon>
        <taxon>Genisteae</taxon>
        <taxon>Lupinus</taxon>
    </lineage>
</organism>